<reference evidence="2 3" key="1">
    <citation type="submission" date="2017-01" db="EMBL/GenBank/DDBJ databases">
        <title>The cable genome- insights into the physiology and evolution of filamentous bacteria capable of sulfide oxidation via long distance electron transfer.</title>
        <authorList>
            <person name="Schreiber L."/>
            <person name="Bjerg J.T."/>
            <person name="Boggild A."/>
            <person name="Van De Vossenberg J."/>
            <person name="Meysman F."/>
            <person name="Nielsen L.P."/>
            <person name="Schramm A."/>
            <person name="Kjeldsen K.U."/>
        </authorList>
    </citation>
    <scope>NUCLEOTIDE SEQUENCE [LARGE SCALE GENOMIC DNA]</scope>
    <source>
        <strain evidence="2">A5</strain>
    </source>
</reference>
<evidence type="ECO:0000259" key="1">
    <source>
        <dbReference type="Pfam" id="PF18914"/>
    </source>
</evidence>
<evidence type="ECO:0000313" key="2">
    <source>
        <dbReference type="EMBL" id="RWX51269.1"/>
    </source>
</evidence>
<organism evidence="2 3">
    <name type="scientific">Candidatus Electrothrix marina</name>
    <dbReference type="NCBI Taxonomy" id="1859130"/>
    <lineage>
        <taxon>Bacteria</taxon>
        <taxon>Pseudomonadati</taxon>
        <taxon>Thermodesulfobacteriota</taxon>
        <taxon>Desulfobulbia</taxon>
        <taxon>Desulfobulbales</taxon>
        <taxon>Desulfobulbaceae</taxon>
        <taxon>Candidatus Electrothrix</taxon>
    </lineage>
</organism>
<sequence length="123" mass="13951">TWMKSSRHFTSDKRMTGPLVALAAIFISLFCTGVTLADSHERHRGESKMYGIIDSMPSSGFTGKWVVGGREVEVTDRTRIKEKHGLAEIGRYVEVEGVRDNDRLIAYEIEVERNRKKRGSGHR</sequence>
<accession>A0A444JDV2</accession>
<keyword evidence="3" id="KW-1185">Reference proteome</keyword>
<dbReference type="Proteomes" id="UP000288892">
    <property type="component" value="Unassembled WGS sequence"/>
</dbReference>
<protein>
    <recommendedName>
        <fullName evidence="1">DUF5666 domain-containing protein</fullName>
    </recommendedName>
</protein>
<feature type="non-terminal residue" evidence="2">
    <location>
        <position position="1"/>
    </location>
</feature>
<proteinExistence type="predicted"/>
<feature type="domain" description="DUF5666" evidence="1">
    <location>
        <begin position="50"/>
        <end position="110"/>
    </location>
</feature>
<dbReference type="EMBL" id="MTKS01000172">
    <property type="protein sequence ID" value="RWX51269.1"/>
    <property type="molecule type" value="Genomic_DNA"/>
</dbReference>
<dbReference type="InterPro" id="IPR043724">
    <property type="entry name" value="DUF5666"/>
</dbReference>
<dbReference type="Pfam" id="PF18914">
    <property type="entry name" value="DUF5666"/>
    <property type="match status" value="1"/>
</dbReference>
<name>A0A444JDV2_9BACT</name>
<gene>
    <name evidence="2" type="ORF">VU01_11725</name>
</gene>
<comment type="caution">
    <text evidence="2">The sequence shown here is derived from an EMBL/GenBank/DDBJ whole genome shotgun (WGS) entry which is preliminary data.</text>
</comment>
<dbReference type="AlphaFoldDB" id="A0A444JDV2"/>
<evidence type="ECO:0000313" key="3">
    <source>
        <dbReference type="Proteomes" id="UP000288892"/>
    </source>
</evidence>